<name>D2R3K6_PIRSD</name>
<feature type="binding site" evidence="10">
    <location>
        <position position="235"/>
    </location>
    <ligand>
        <name>Mn(2+)</name>
        <dbReference type="ChEBI" id="CHEBI:29035"/>
    </ligand>
</feature>
<dbReference type="Gene3D" id="3.40.449.10">
    <property type="entry name" value="Phosphoenolpyruvate Carboxykinase, domain 1"/>
    <property type="match status" value="1"/>
</dbReference>
<comment type="catalytic activity">
    <reaction evidence="9 10">
        <text>oxaloacetate + ATP = phosphoenolpyruvate + ADP + CO2</text>
        <dbReference type="Rhea" id="RHEA:18617"/>
        <dbReference type="ChEBI" id="CHEBI:16452"/>
        <dbReference type="ChEBI" id="CHEBI:16526"/>
        <dbReference type="ChEBI" id="CHEBI:30616"/>
        <dbReference type="ChEBI" id="CHEBI:58702"/>
        <dbReference type="ChEBI" id="CHEBI:456216"/>
        <dbReference type="EC" id="4.1.1.49"/>
    </reaction>
</comment>
<feature type="binding site" evidence="10">
    <location>
        <position position="338"/>
    </location>
    <ligand>
        <name>ATP</name>
        <dbReference type="ChEBI" id="CHEBI:30616"/>
    </ligand>
</feature>
<feature type="binding site" evidence="10">
    <location>
        <position position="463"/>
    </location>
    <ligand>
        <name>ATP</name>
        <dbReference type="ChEBI" id="CHEBI:30616"/>
    </ligand>
</feature>
<evidence type="ECO:0000256" key="7">
    <source>
        <dbReference type="ARBA" id="ARBA00022840"/>
    </source>
</evidence>
<comment type="caution">
    <text evidence="10">Lacks conserved residue(s) required for the propagation of feature annotation.</text>
</comment>
<keyword evidence="11" id="KW-0670">Pyruvate</keyword>
<reference evidence="11 12" key="1">
    <citation type="journal article" date="2009" name="Stand. Genomic Sci.">
        <title>Complete genome sequence of Pirellula staleyi type strain (ATCC 27377).</title>
        <authorList>
            <person name="Clum A."/>
            <person name="Tindall B.J."/>
            <person name="Sikorski J."/>
            <person name="Ivanova N."/>
            <person name="Mavrommatis K."/>
            <person name="Lucas S."/>
            <person name="Glavina del Rio T."/>
            <person name="Nolan M."/>
            <person name="Chen F."/>
            <person name="Tice H."/>
            <person name="Pitluck S."/>
            <person name="Cheng J.F."/>
            <person name="Chertkov O."/>
            <person name="Brettin T."/>
            <person name="Han C."/>
            <person name="Detter J.C."/>
            <person name="Kuske C."/>
            <person name="Bruce D."/>
            <person name="Goodwin L."/>
            <person name="Ovchinikova G."/>
            <person name="Pati A."/>
            <person name="Mikhailova N."/>
            <person name="Chen A."/>
            <person name="Palaniappan K."/>
            <person name="Land M."/>
            <person name="Hauser L."/>
            <person name="Chang Y.J."/>
            <person name="Jeffries C.D."/>
            <person name="Chain P."/>
            <person name="Rohde M."/>
            <person name="Goker M."/>
            <person name="Bristow J."/>
            <person name="Eisen J.A."/>
            <person name="Markowitz V."/>
            <person name="Hugenholtz P."/>
            <person name="Kyrpides N.C."/>
            <person name="Klenk H.P."/>
            <person name="Lapidus A."/>
        </authorList>
    </citation>
    <scope>NUCLEOTIDE SEQUENCE [LARGE SCALE GENOMIC DNA]</scope>
    <source>
        <strain evidence="12">ATCC 27377 / DSM 6068 / ICPB 4128</strain>
    </source>
</reference>
<comment type="subcellular location">
    <subcellularLocation>
        <location evidence="10">Cytoplasm</location>
    </subcellularLocation>
</comment>
<dbReference type="GO" id="GO:0005524">
    <property type="term" value="F:ATP binding"/>
    <property type="evidence" value="ECO:0007669"/>
    <property type="project" value="UniProtKB-UniRule"/>
</dbReference>
<dbReference type="EMBL" id="CP001848">
    <property type="protein sequence ID" value="ADB16960.1"/>
    <property type="molecule type" value="Genomic_DNA"/>
</dbReference>
<dbReference type="InterPro" id="IPR001272">
    <property type="entry name" value="PEP_carboxykinase_ATP"/>
</dbReference>
<comment type="cofactor">
    <cofactor evidence="10">
        <name>Mn(2+)</name>
        <dbReference type="ChEBI" id="CHEBI:29035"/>
    </cofactor>
    <text evidence="10">Binds 1 Mn(2+) ion per subunit.</text>
</comment>
<dbReference type="PANTHER" id="PTHR30031">
    <property type="entry name" value="PHOSPHOENOLPYRUVATE CARBOXYKINASE ATP"/>
    <property type="match status" value="1"/>
</dbReference>
<dbReference type="Gene3D" id="3.90.228.20">
    <property type="match status" value="1"/>
</dbReference>
<evidence type="ECO:0000256" key="3">
    <source>
        <dbReference type="ARBA" id="ARBA00012363"/>
    </source>
</evidence>
<keyword evidence="4 10" id="KW-0312">Gluconeogenesis</keyword>
<evidence type="ECO:0000313" key="11">
    <source>
        <dbReference type="EMBL" id="ADB16960.1"/>
    </source>
</evidence>
<keyword evidence="10" id="KW-0479">Metal-binding</keyword>
<dbReference type="GO" id="GO:0005829">
    <property type="term" value="C:cytosol"/>
    <property type="evidence" value="ECO:0007669"/>
    <property type="project" value="TreeGrafter"/>
</dbReference>
<feature type="binding site" evidence="10">
    <location>
        <position position="210"/>
    </location>
    <ligand>
        <name>substrate</name>
    </ligand>
</feature>
<protein>
    <recommendedName>
        <fullName evidence="3 10">Phosphoenolpyruvate carboxykinase (ATP)</fullName>
        <shortName evidence="10">PCK</shortName>
        <shortName evidence="10">PEP carboxykinase</shortName>
        <shortName evidence="10">PEPCK</shortName>
        <ecNumber evidence="3 10">4.1.1.49</ecNumber>
    </recommendedName>
</protein>
<organism evidence="11 12">
    <name type="scientific">Pirellula staleyi (strain ATCC 27377 / DSM 6068 / ICPB 4128)</name>
    <name type="common">Pirella staleyi</name>
    <dbReference type="NCBI Taxonomy" id="530564"/>
    <lineage>
        <taxon>Bacteria</taxon>
        <taxon>Pseudomonadati</taxon>
        <taxon>Planctomycetota</taxon>
        <taxon>Planctomycetia</taxon>
        <taxon>Pirellulales</taxon>
        <taxon>Pirellulaceae</taxon>
        <taxon>Pirellula</taxon>
    </lineage>
</organism>
<keyword evidence="10" id="KW-0464">Manganese</keyword>
<comment type="function">
    <text evidence="10">Involved in the gluconeogenesis. Catalyzes the conversion of oxaloacetate (OAA) to phosphoenolpyruvate (PEP) through direct phosphoryl transfer between the nucleoside triphosphate and OAA.</text>
</comment>
<evidence type="ECO:0000256" key="6">
    <source>
        <dbReference type="ARBA" id="ARBA00022793"/>
    </source>
</evidence>
<dbReference type="PANTHER" id="PTHR30031:SF0">
    <property type="entry name" value="PHOSPHOENOLPYRUVATE CARBOXYKINASE (ATP)"/>
    <property type="match status" value="1"/>
</dbReference>
<dbReference type="SUPFAM" id="SSF53795">
    <property type="entry name" value="PEP carboxykinase-like"/>
    <property type="match status" value="1"/>
</dbReference>
<evidence type="ECO:0000256" key="5">
    <source>
        <dbReference type="ARBA" id="ARBA00022741"/>
    </source>
</evidence>
<dbReference type="InterPro" id="IPR015994">
    <property type="entry name" value="PEPCK_ATP_CS"/>
</dbReference>
<gene>
    <name evidence="10" type="primary">pckA</name>
    <name evidence="11" type="ordered locus">Psta_2290</name>
</gene>
<dbReference type="GO" id="GO:0004612">
    <property type="term" value="F:phosphoenolpyruvate carboxykinase (ATP) activity"/>
    <property type="evidence" value="ECO:0007669"/>
    <property type="project" value="UniProtKB-UniRule"/>
</dbReference>
<dbReference type="InterPro" id="IPR008210">
    <property type="entry name" value="PEP_carboxykinase_N"/>
</dbReference>
<dbReference type="HAMAP" id="MF_00453">
    <property type="entry name" value="PEPCK_ATP"/>
    <property type="match status" value="1"/>
</dbReference>
<feature type="binding site" evidence="10">
    <location>
        <position position="235"/>
    </location>
    <ligand>
        <name>ATP</name>
        <dbReference type="ChEBI" id="CHEBI:30616"/>
    </ligand>
</feature>
<keyword evidence="10" id="KW-0963">Cytoplasm</keyword>
<keyword evidence="8 10" id="KW-0456">Lyase</keyword>
<dbReference type="SUPFAM" id="SSF68923">
    <property type="entry name" value="PEP carboxykinase N-terminal domain"/>
    <property type="match status" value="1"/>
</dbReference>
<dbReference type="STRING" id="530564.Psta_2290"/>
<dbReference type="Pfam" id="PF01293">
    <property type="entry name" value="PEPCK_ATP"/>
    <property type="match status" value="1"/>
</dbReference>
<feature type="binding site" evidence="10">
    <location>
        <position position="216"/>
    </location>
    <ligand>
        <name>substrate</name>
    </ligand>
</feature>
<evidence type="ECO:0000256" key="1">
    <source>
        <dbReference type="ARBA" id="ARBA00004742"/>
    </source>
</evidence>
<evidence type="ECO:0000256" key="8">
    <source>
        <dbReference type="ARBA" id="ARBA00023239"/>
    </source>
</evidence>
<dbReference type="NCBIfam" id="NF006821">
    <property type="entry name" value="PRK09344.1-3"/>
    <property type="match status" value="1"/>
</dbReference>
<proteinExistence type="inferred from homology"/>
<comment type="similarity">
    <text evidence="2 10">Belongs to the phosphoenolpyruvate carboxykinase (ATP) family.</text>
</comment>
<dbReference type="AlphaFoldDB" id="D2R3K6"/>
<feature type="binding site" evidence="10">
    <location>
        <begin position="252"/>
        <end position="260"/>
    </location>
    <ligand>
        <name>ATP</name>
        <dbReference type="ChEBI" id="CHEBI:30616"/>
    </ligand>
</feature>
<dbReference type="GO" id="GO:0046872">
    <property type="term" value="F:metal ion binding"/>
    <property type="evidence" value="ECO:0007669"/>
    <property type="project" value="UniProtKB-KW"/>
</dbReference>
<evidence type="ECO:0000313" key="12">
    <source>
        <dbReference type="Proteomes" id="UP000001887"/>
    </source>
</evidence>
<dbReference type="CDD" id="cd00484">
    <property type="entry name" value="PEPCK_ATP"/>
    <property type="match status" value="1"/>
</dbReference>
<feature type="binding site" evidence="10">
    <location>
        <position position="216"/>
    </location>
    <ligand>
        <name>ATP</name>
        <dbReference type="ChEBI" id="CHEBI:30616"/>
    </ligand>
</feature>
<dbReference type="FunFam" id="2.170.8.10:FF:000001">
    <property type="entry name" value="Phosphoenolpyruvate carboxykinase (ATP)"/>
    <property type="match status" value="1"/>
</dbReference>
<dbReference type="Gene3D" id="2.170.8.10">
    <property type="entry name" value="Phosphoenolpyruvate Carboxykinase, domain 2"/>
    <property type="match status" value="1"/>
</dbReference>
<evidence type="ECO:0000256" key="9">
    <source>
        <dbReference type="ARBA" id="ARBA00047371"/>
    </source>
</evidence>
<keyword evidence="5 10" id="KW-0547">Nucleotide-binding</keyword>
<dbReference type="NCBIfam" id="NF006820">
    <property type="entry name" value="PRK09344.1-2"/>
    <property type="match status" value="1"/>
</dbReference>
<feature type="binding site" evidence="10">
    <location>
        <position position="301"/>
    </location>
    <ligand>
        <name>ATP</name>
        <dbReference type="ChEBI" id="CHEBI:30616"/>
    </ligand>
</feature>
<dbReference type="PROSITE" id="PS00532">
    <property type="entry name" value="PEPCK_ATP"/>
    <property type="match status" value="1"/>
</dbReference>
<feature type="binding site" evidence="10">
    <location>
        <position position="216"/>
    </location>
    <ligand>
        <name>Mn(2+)</name>
        <dbReference type="ChEBI" id="CHEBI:29035"/>
    </ligand>
</feature>
<dbReference type="NCBIfam" id="TIGR00224">
    <property type="entry name" value="pckA"/>
    <property type="match status" value="1"/>
</dbReference>
<dbReference type="UniPathway" id="UPA00138"/>
<feature type="binding site" evidence="10">
    <location>
        <position position="273"/>
    </location>
    <ligand>
        <name>Mn(2+)</name>
        <dbReference type="ChEBI" id="CHEBI:29035"/>
    </ligand>
</feature>
<dbReference type="HOGENOM" id="CLU_018247_0_1_0"/>
<feature type="binding site" evidence="10">
    <location>
        <position position="73"/>
    </location>
    <ligand>
        <name>substrate</name>
    </ligand>
</feature>
<evidence type="ECO:0000256" key="2">
    <source>
        <dbReference type="ARBA" id="ARBA00006052"/>
    </source>
</evidence>
<evidence type="ECO:0000256" key="10">
    <source>
        <dbReference type="HAMAP-Rule" id="MF_00453"/>
    </source>
</evidence>
<dbReference type="PIRSF" id="PIRSF006294">
    <property type="entry name" value="PEP_crbxkin"/>
    <property type="match status" value="1"/>
</dbReference>
<sequence>MSATPIMLQEVNHQAEPATDGPITLEAYGITVRDIRRNYSPAALYVEAIRDDAKCDIADSGALIAMSGEKTGRSPTDKRVVQHPASTDNVWWSNVNVPIDEETFEVNRERAVDYLNTRSKLYVVDAFAGWDPSYRLKVRVICTRPYHALFMHNMLIRPTAEELRSFGNPDVVIYNAGSFPANRRTKGMTSKTSVDLSLERKEFVILGTEYAGEMKKGVFTMMNYFGPEQGILSMHCSATADKATGRSSLLFGLSGTGKTTLSADPHRLLIGDDEHCWTDQGIFNIEGGCYAKAIDLTPENEPEIFQAIRFGSVLENVVYDRQSHHVDFHDTSITQNTRGAYPIEFIRNAKIPCVAGHPTDVIFLTCDAFGVLPPVSKLTPAQARYHYISGYTAKVAGTEMGVTEPQATFSPCFGGPFLVWRPAKYAELLAAKMQQHRANAWLVNTGWSGGAYGVGARMKLKITRAIIEAIHNGQLAQSPTVKDPVFGFEVPTACEGIPAELLIPRQTWSDKASYDATAKKLATLFQKNFEKYADGASSEVLAAGPV</sequence>
<feature type="binding site" evidence="10">
    <location>
        <position position="338"/>
    </location>
    <ligand>
        <name>substrate</name>
    </ligand>
</feature>
<keyword evidence="11" id="KW-0808">Transferase</keyword>
<dbReference type="InterPro" id="IPR013035">
    <property type="entry name" value="PEP_carboxykinase_C"/>
</dbReference>
<comment type="pathway">
    <text evidence="1 10">Carbohydrate biosynthesis; gluconeogenesis.</text>
</comment>
<keyword evidence="12" id="KW-1185">Reference proteome</keyword>
<dbReference type="Proteomes" id="UP000001887">
    <property type="component" value="Chromosome"/>
</dbReference>
<dbReference type="eggNOG" id="COG1866">
    <property type="taxonomic scope" value="Bacteria"/>
</dbReference>
<evidence type="ECO:0000256" key="4">
    <source>
        <dbReference type="ARBA" id="ARBA00022432"/>
    </source>
</evidence>
<dbReference type="KEGG" id="psl:Psta_2290"/>
<accession>D2R3K6</accession>
<dbReference type="GO" id="GO:0016301">
    <property type="term" value="F:kinase activity"/>
    <property type="evidence" value="ECO:0007669"/>
    <property type="project" value="UniProtKB-KW"/>
</dbReference>
<keyword evidence="6 10" id="KW-0210">Decarboxylase</keyword>
<dbReference type="GO" id="GO:0006094">
    <property type="term" value="P:gluconeogenesis"/>
    <property type="evidence" value="ECO:0007669"/>
    <property type="project" value="UniProtKB-UniRule"/>
</dbReference>
<dbReference type="EC" id="4.1.1.49" evidence="3 10"/>
<keyword evidence="7 10" id="KW-0067">ATP-binding</keyword>
<keyword evidence="11" id="KW-0418">Kinase</keyword>